<evidence type="ECO:0000313" key="1">
    <source>
        <dbReference type="Proteomes" id="UP000887565"/>
    </source>
</evidence>
<keyword evidence="1" id="KW-1185">Reference proteome</keyword>
<reference evidence="2" key="1">
    <citation type="submission" date="2022-11" db="UniProtKB">
        <authorList>
            <consortium name="WormBaseParasite"/>
        </authorList>
    </citation>
    <scope>IDENTIFICATION</scope>
</reference>
<protein>
    <submittedName>
        <fullName evidence="2">Uncharacterized protein</fullName>
    </submittedName>
</protein>
<name>A0A915HX95_ROMCU</name>
<proteinExistence type="predicted"/>
<sequence length="252" mass="28894">MLLAMLLASPCSAGEYAYVNDLLIRHAQNFHPATRTTFYNCMWYCADGNPQTRLIDWMNPILERESSFSSEPGTYVCNRFALRPIIFDEDFQMETTIEQIDIDQSDYTANPHSRFHFYSHLLNIIDFQNRFLFPAPVYAYLLPTTASVHTLTADELLDHPTSAIDVKPPDEELLDTPILDLNIVKLPLSTDVSALSTLAGTADFTVTAMQITDFLKLTLDDISTLAWCRWTNLLWSNPLRWMPKRIPPQIKR</sequence>
<dbReference type="Proteomes" id="UP000887565">
    <property type="component" value="Unplaced"/>
</dbReference>
<dbReference type="AlphaFoldDB" id="A0A915HX95"/>
<evidence type="ECO:0000313" key="2">
    <source>
        <dbReference type="WBParaSite" id="nRc.2.0.1.t06053-RA"/>
    </source>
</evidence>
<organism evidence="1 2">
    <name type="scientific">Romanomermis culicivorax</name>
    <name type="common">Nematode worm</name>
    <dbReference type="NCBI Taxonomy" id="13658"/>
    <lineage>
        <taxon>Eukaryota</taxon>
        <taxon>Metazoa</taxon>
        <taxon>Ecdysozoa</taxon>
        <taxon>Nematoda</taxon>
        <taxon>Enoplea</taxon>
        <taxon>Dorylaimia</taxon>
        <taxon>Mermithida</taxon>
        <taxon>Mermithoidea</taxon>
        <taxon>Mermithidae</taxon>
        <taxon>Romanomermis</taxon>
    </lineage>
</organism>
<accession>A0A915HX95</accession>
<dbReference type="WBParaSite" id="nRc.2.0.1.t06053-RA">
    <property type="protein sequence ID" value="nRc.2.0.1.t06053-RA"/>
    <property type="gene ID" value="nRc.2.0.1.g06053"/>
</dbReference>